<keyword evidence="6" id="KW-1185">Reference proteome</keyword>
<dbReference type="PRINTS" id="PR00368">
    <property type="entry name" value="FADPNR"/>
</dbReference>
<dbReference type="InterPro" id="IPR050260">
    <property type="entry name" value="FAD-bd_OxRdtase"/>
</dbReference>
<dbReference type="InterPro" id="IPR023753">
    <property type="entry name" value="FAD/NAD-binding_dom"/>
</dbReference>
<feature type="domain" description="FAD/NAD(P)-binding" evidence="4">
    <location>
        <begin position="4"/>
        <end position="302"/>
    </location>
</feature>
<dbReference type="PANTHER" id="PTHR43429">
    <property type="entry name" value="PYRIDINE NUCLEOTIDE-DISULFIDE OXIDOREDUCTASE DOMAIN-CONTAINING"/>
    <property type="match status" value="1"/>
</dbReference>
<dbReference type="PRINTS" id="PR00411">
    <property type="entry name" value="PNDRDTASEI"/>
</dbReference>
<dbReference type="SUPFAM" id="SSF51905">
    <property type="entry name" value="FAD/NAD(P)-binding domain"/>
    <property type="match status" value="1"/>
</dbReference>
<dbReference type="Proteomes" id="UP000199476">
    <property type="component" value="Unassembled WGS sequence"/>
</dbReference>
<dbReference type="EMBL" id="FNGO01000009">
    <property type="protein sequence ID" value="SDL81044.1"/>
    <property type="molecule type" value="Genomic_DNA"/>
</dbReference>
<evidence type="ECO:0000256" key="2">
    <source>
        <dbReference type="ARBA" id="ARBA00022630"/>
    </source>
</evidence>
<dbReference type="Gene3D" id="3.30.390.30">
    <property type="match status" value="1"/>
</dbReference>
<sequence>MTEKIAIIGAGPAGLSAARTLRSRGCGARIRMFSAEKAPPYAPASLGRYLIEDREDILYWQGRDICKRLEIDEHRGEKVVKVESEEKALTTAAGREYAFDKLLIASGSSLKISEVIEGHDKEGLLNFKDLSATRKIKKLAASGRGTAVIIGGGFIGVEIALCLAEIGIKPSVLNRRSWIMPRLLDRETAGRVVADLEEKGVDVRLNTEGKYLHGEERVEAVETTSGDILKADIYIAATGVSPNTDFLQNSGVEYEDWGIPVDGKLRTNHPHIFACGDAALTRDFLSGELTSHGLHPVAVRHGRTAAVNIMGAEKEYERMFSMNSLKELSYKLIVVGELKGEIIRDESEEYLRKIYLKDDKINGFVLLGNIVNAGIYRSLLKNRREVSGYRNWLISPQFNPQDRIYRSI</sequence>
<keyword evidence="3" id="KW-0274">FAD</keyword>
<evidence type="ECO:0000259" key="4">
    <source>
        <dbReference type="Pfam" id="PF07992"/>
    </source>
</evidence>
<dbReference type="InterPro" id="IPR036188">
    <property type="entry name" value="FAD/NAD-bd_sf"/>
</dbReference>
<dbReference type="PANTHER" id="PTHR43429:SF3">
    <property type="entry name" value="NITRITE REDUCTASE [NAD(P)H]"/>
    <property type="match status" value="1"/>
</dbReference>
<accession>A0A1G9N3T5</accession>
<dbReference type="RefSeq" id="WP_089759887.1">
    <property type="nucleotide sequence ID" value="NZ_FNGO01000009.1"/>
</dbReference>
<dbReference type="GO" id="GO:0016491">
    <property type="term" value="F:oxidoreductase activity"/>
    <property type="evidence" value="ECO:0007669"/>
    <property type="project" value="InterPro"/>
</dbReference>
<keyword evidence="2" id="KW-0285">Flavoprotein</keyword>
<name>A0A1G9N3T5_9FIRM</name>
<evidence type="ECO:0000313" key="6">
    <source>
        <dbReference type="Proteomes" id="UP000199476"/>
    </source>
</evidence>
<gene>
    <name evidence="5" type="ORF">SAMN04488692_10995</name>
</gene>
<evidence type="ECO:0000256" key="1">
    <source>
        <dbReference type="ARBA" id="ARBA00001974"/>
    </source>
</evidence>
<dbReference type="InterPro" id="IPR016156">
    <property type="entry name" value="FAD/NAD-linked_Rdtase_dimer_sf"/>
</dbReference>
<evidence type="ECO:0000313" key="5">
    <source>
        <dbReference type="EMBL" id="SDL81044.1"/>
    </source>
</evidence>
<dbReference type="OrthoDB" id="9807946at2"/>
<evidence type="ECO:0000256" key="3">
    <source>
        <dbReference type="ARBA" id="ARBA00022827"/>
    </source>
</evidence>
<dbReference type="STRING" id="321763.SAMN04488692_10995"/>
<protein>
    <submittedName>
        <fullName evidence="5">Pyridine nucleotide-disulphide oxidoreductase</fullName>
    </submittedName>
</protein>
<comment type="cofactor">
    <cofactor evidence="1">
        <name>FAD</name>
        <dbReference type="ChEBI" id="CHEBI:57692"/>
    </cofactor>
</comment>
<dbReference type="Gene3D" id="3.50.50.60">
    <property type="entry name" value="FAD/NAD(P)-binding domain"/>
    <property type="match status" value="2"/>
</dbReference>
<organism evidence="5 6">
    <name type="scientific">Halarsenatibacter silvermanii</name>
    <dbReference type="NCBI Taxonomy" id="321763"/>
    <lineage>
        <taxon>Bacteria</taxon>
        <taxon>Bacillati</taxon>
        <taxon>Bacillota</taxon>
        <taxon>Clostridia</taxon>
        <taxon>Halanaerobiales</taxon>
        <taxon>Halarsenatibacteraceae</taxon>
        <taxon>Halarsenatibacter</taxon>
    </lineage>
</organism>
<dbReference type="AlphaFoldDB" id="A0A1G9N3T5"/>
<proteinExistence type="predicted"/>
<reference evidence="5 6" key="1">
    <citation type="submission" date="2016-10" db="EMBL/GenBank/DDBJ databases">
        <authorList>
            <person name="de Groot N.N."/>
        </authorList>
    </citation>
    <scope>NUCLEOTIDE SEQUENCE [LARGE SCALE GENOMIC DNA]</scope>
    <source>
        <strain evidence="5 6">SLAS-1</strain>
    </source>
</reference>
<dbReference type="Pfam" id="PF07992">
    <property type="entry name" value="Pyr_redox_2"/>
    <property type="match status" value="1"/>
</dbReference>